<evidence type="ECO:0000259" key="3">
    <source>
        <dbReference type="Pfam" id="PF02826"/>
    </source>
</evidence>
<keyword evidence="1" id="KW-0560">Oxidoreductase</keyword>
<dbReference type="Pfam" id="PF00389">
    <property type="entry name" value="2-Hacid_dh"/>
    <property type="match status" value="1"/>
</dbReference>
<name>A0A9D1WA81_9SPHI</name>
<accession>A0A9D1WA81</accession>
<dbReference type="EMBL" id="DXEZ01000305">
    <property type="protein sequence ID" value="HIX55499.1"/>
    <property type="molecule type" value="Genomic_DNA"/>
</dbReference>
<comment type="similarity">
    <text evidence="1">Belongs to the D-isomer specific 2-hydroxyacid dehydrogenase family.</text>
</comment>
<dbReference type="Proteomes" id="UP000824156">
    <property type="component" value="Unassembled WGS sequence"/>
</dbReference>
<evidence type="ECO:0000313" key="4">
    <source>
        <dbReference type="EMBL" id="HIX55499.1"/>
    </source>
</evidence>
<dbReference type="GO" id="GO:0016616">
    <property type="term" value="F:oxidoreductase activity, acting on the CH-OH group of donors, NAD or NADP as acceptor"/>
    <property type="evidence" value="ECO:0007669"/>
    <property type="project" value="InterPro"/>
</dbReference>
<reference evidence="4" key="1">
    <citation type="journal article" date="2021" name="PeerJ">
        <title>Extensive microbial diversity within the chicken gut microbiome revealed by metagenomics and culture.</title>
        <authorList>
            <person name="Gilroy R."/>
            <person name="Ravi A."/>
            <person name="Getino M."/>
            <person name="Pursley I."/>
            <person name="Horton D.L."/>
            <person name="Alikhan N.F."/>
            <person name="Baker D."/>
            <person name="Gharbi K."/>
            <person name="Hall N."/>
            <person name="Watson M."/>
            <person name="Adriaenssens E.M."/>
            <person name="Foster-Nyarko E."/>
            <person name="Jarju S."/>
            <person name="Secka A."/>
            <person name="Antonio M."/>
            <person name="Oren A."/>
            <person name="Chaudhuri R.R."/>
            <person name="La Ragione R."/>
            <person name="Hildebrand F."/>
            <person name="Pallen M.J."/>
        </authorList>
    </citation>
    <scope>NUCLEOTIDE SEQUENCE</scope>
    <source>
        <strain evidence="4">1719</strain>
    </source>
</reference>
<sequence>MNQDPILIVDEVHPIFFETLEKHGMKFDYKPHLNREEALSIIPTYEGLVIRSKFYVDADFLKQAKKLKFIARGGAGLDGIDEQYCDEHRILVFNAPEGNRDAVGEHMLGMLLSLLHNLKRADDQVRDGQWLREANRGYELKGKTVGLIGYGNNGRATAKKLHGFDVNTLAYDKYKVNYGDQYAKKATMEEIFEQAEVVSFHIPLTEETKGMINSSYLSKFQNPIYLLMGARGGVMHMDALLEGLGNNKILGAAFDVLPVEKFPELNEQEWFKELKAKDNVLFSPHVAGWTHESHYKISEVLAKKIIKLYALITP</sequence>
<feature type="domain" description="D-isomer specific 2-hydroxyacid dehydrogenase NAD-binding" evidence="3">
    <location>
        <begin position="108"/>
        <end position="287"/>
    </location>
</feature>
<dbReference type="SUPFAM" id="SSF52283">
    <property type="entry name" value="Formate/glycerate dehydrogenase catalytic domain-like"/>
    <property type="match status" value="1"/>
</dbReference>
<evidence type="ECO:0000259" key="2">
    <source>
        <dbReference type="Pfam" id="PF00389"/>
    </source>
</evidence>
<gene>
    <name evidence="4" type="ORF">H9853_10780</name>
</gene>
<comment type="caution">
    <text evidence="4">The sequence shown here is derived from an EMBL/GenBank/DDBJ whole genome shotgun (WGS) entry which is preliminary data.</text>
</comment>
<organism evidence="4 5">
    <name type="scientific">Candidatus Sphingobacterium stercoripullorum</name>
    <dbReference type="NCBI Taxonomy" id="2838759"/>
    <lineage>
        <taxon>Bacteria</taxon>
        <taxon>Pseudomonadati</taxon>
        <taxon>Bacteroidota</taxon>
        <taxon>Sphingobacteriia</taxon>
        <taxon>Sphingobacteriales</taxon>
        <taxon>Sphingobacteriaceae</taxon>
        <taxon>Sphingobacterium</taxon>
    </lineage>
</organism>
<proteinExistence type="inferred from homology"/>
<feature type="domain" description="D-isomer specific 2-hydroxyacid dehydrogenase catalytic" evidence="2">
    <location>
        <begin position="6"/>
        <end position="308"/>
    </location>
</feature>
<dbReference type="InterPro" id="IPR006140">
    <property type="entry name" value="D-isomer_DH_NAD-bd"/>
</dbReference>
<dbReference type="SUPFAM" id="SSF51735">
    <property type="entry name" value="NAD(P)-binding Rossmann-fold domains"/>
    <property type="match status" value="1"/>
</dbReference>
<evidence type="ECO:0000256" key="1">
    <source>
        <dbReference type="RuleBase" id="RU003719"/>
    </source>
</evidence>
<dbReference type="PANTHER" id="PTHR42938:SF9">
    <property type="entry name" value="FORMATE DEHYDROGENASE 1"/>
    <property type="match status" value="1"/>
</dbReference>
<dbReference type="Pfam" id="PF02826">
    <property type="entry name" value="2-Hacid_dh_C"/>
    <property type="match status" value="1"/>
</dbReference>
<dbReference type="InterPro" id="IPR006139">
    <property type="entry name" value="D-isomer_2_OHA_DH_cat_dom"/>
</dbReference>
<dbReference type="InterPro" id="IPR036291">
    <property type="entry name" value="NAD(P)-bd_dom_sf"/>
</dbReference>
<dbReference type="PANTHER" id="PTHR42938">
    <property type="entry name" value="FORMATE DEHYDROGENASE 1"/>
    <property type="match status" value="1"/>
</dbReference>
<protein>
    <submittedName>
        <fullName evidence="4">Phosphoglycerate dehydrogenase</fullName>
    </submittedName>
</protein>
<evidence type="ECO:0000313" key="5">
    <source>
        <dbReference type="Proteomes" id="UP000824156"/>
    </source>
</evidence>
<dbReference type="GO" id="GO:0051287">
    <property type="term" value="F:NAD binding"/>
    <property type="evidence" value="ECO:0007669"/>
    <property type="project" value="InterPro"/>
</dbReference>
<dbReference type="Gene3D" id="3.40.50.720">
    <property type="entry name" value="NAD(P)-binding Rossmann-like Domain"/>
    <property type="match status" value="2"/>
</dbReference>
<dbReference type="AlphaFoldDB" id="A0A9D1WA81"/>
<reference evidence="4" key="2">
    <citation type="submission" date="2021-04" db="EMBL/GenBank/DDBJ databases">
        <authorList>
            <person name="Gilroy R."/>
        </authorList>
    </citation>
    <scope>NUCLEOTIDE SEQUENCE</scope>
    <source>
        <strain evidence="4">1719</strain>
    </source>
</reference>